<accession>A0A0B1SEZ7</accession>
<keyword evidence="2" id="KW-1185">Reference proteome</keyword>
<evidence type="ECO:0000313" key="2">
    <source>
        <dbReference type="Proteomes" id="UP000053660"/>
    </source>
</evidence>
<dbReference type="OrthoDB" id="10366354at2759"/>
<dbReference type="EMBL" id="KN571213">
    <property type="protein sequence ID" value="KHJ83898.1"/>
    <property type="molecule type" value="Genomic_DNA"/>
</dbReference>
<protein>
    <submittedName>
        <fullName evidence="1">Uncharacterized protein</fullName>
    </submittedName>
</protein>
<dbReference type="Proteomes" id="UP000053660">
    <property type="component" value="Unassembled WGS sequence"/>
</dbReference>
<name>A0A0B1SEZ7_OESDE</name>
<sequence>MHGVEGVYVTDDKGVFPIYFYRRRGSPPGYREKRFFDAGNPISLPSFDDLTSILMEDDGMILGSCSGGLLHLAFDLERKYDHFIVARQG</sequence>
<proteinExistence type="predicted"/>
<reference evidence="1 2" key="1">
    <citation type="submission" date="2014-03" db="EMBL/GenBank/DDBJ databases">
        <title>Draft genome of the hookworm Oesophagostomum dentatum.</title>
        <authorList>
            <person name="Mitreva M."/>
        </authorList>
    </citation>
    <scope>NUCLEOTIDE SEQUENCE [LARGE SCALE GENOMIC DNA]</scope>
    <source>
        <strain evidence="1 2">OD-Hann</strain>
    </source>
</reference>
<organism evidence="1 2">
    <name type="scientific">Oesophagostomum dentatum</name>
    <name type="common">Nodular worm</name>
    <dbReference type="NCBI Taxonomy" id="61180"/>
    <lineage>
        <taxon>Eukaryota</taxon>
        <taxon>Metazoa</taxon>
        <taxon>Ecdysozoa</taxon>
        <taxon>Nematoda</taxon>
        <taxon>Chromadorea</taxon>
        <taxon>Rhabditida</taxon>
        <taxon>Rhabditina</taxon>
        <taxon>Rhabditomorpha</taxon>
        <taxon>Strongyloidea</taxon>
        <taxon>Strongylidae</taxon>
        <taxon>Oesophagostomum</taxon>
    </lineage>
</organism>
<gene>
    <name evidence="1" type="ORF">OESDEN_16395</name>
</gene>
<dbReference type="AlphaFoldDB" id="A0A0B1SEZ7"/>
<evidence type="ECO:0000313" key="1">
    <source>
        <dbReference type="EMBL" id="KHJ83898.1"/>
    </source>
</evidence>